<dbReference type="PANTHER" id="PTHR31108">
    <property type="entry name" value="TUMOR PROTEIN P63-REGULATED GENE 1-LIKE PROTEIN"/>
    <property type="match status" value="1"/>
</dbReference>
<sequence>MVSEIHFNKQRALKIEIIKFFGSIGQWTFYVVYLNMEPGQFIWTGTSNFVTWDVQITLELWPVESSVGKVRLKFWTMSSSQTSALTQEPEESTVAASVPDMSNTESTELAAIPKVKHAPFQSLPTLRGEITEEQLKDPGEIFRKEQAKKYFSLRNGAFTNAVEECKLYLDEHDGELVGGWLLSEIDHWDHEKERIILITKKALCVVKYNFIGLKVDEVKKIPLIQCDKIQIGRFVYPKNTMMMVTSYGNNSSHSKQSGVRICYSRHQPSFFQRWNPLSDEMPYITLTSHIQSALVDSPPEIVQHGVFSRALIQAITEAREAEHNQDALSSFEVVETDLQIDVYLGLSALVFNQSKLGFCKDRGSPLPA</sequence>
<keyword evidence="4" id="KW-1185">Reference proteome</keyword>
<protein>
    <submittedName>
        <fullName evidence="3">Tumor protein p63-regulated gene 1-like protein</fullName>
    </submittedName>
</protein>
<dbReference type="PROSITE" id="PS51791">
    <property type="entry name" value="HSAC2"/>
    <property type="match status" value="1"/>
</dbReference>
<reference evidence="3" key="1">
    <citation type="journal article" date="2023" name="G3 (Bethesda)">
        <title>Whole genome assembly and annotation of the endangered Caribbean coral Acropora cervicornis.</title>
        <authorList>
            <person name="Selwyn J.D."/>
            <person name="Vollmer S.V."/>
        </authorList>
    </citation>
    <scope>NUCLEOTIDE SEQUENCE</scope>
    <source>
        <strain evidence="3">K2</strain>
    </source>
</reference>
<feature type="domain" description="HSac2" evidence="2">
    <location>
        <begin position="152"/>
        <end position="339"/>
    </location>
</feature>
<gene>
    <name evidence="3" type="ORF">P5673_020030</name>
</gene>
<dbReference type="InterPro" id="IPR022158">
    <property type="entry name" value="Inositol_phosphatase"/>
</dbReference>
<reference evidence="3" key="2">
    <citation type="journal article" date="2023" name="Science">
        <title>Genomic signatures of disease resistance in endangered staghorn corals.</title>
        <authorList>
            <person name="Vollmer S.V."/>
            <person name="Selwyn J.D."/>
            <person name="Despard B.A."/>
            <person name="Roesel C.L."/>
        </authorList>
    </citation>
    <scope>NUCLEOTIDE SEQUENCE</scope>
    <source>
        <strain evidence="3">K2</strain>
    </source>
</reference>
<dbReference type="EMBL" id="JARQWQ010000048">
    <property type="protein sequence ID" value="KAK2557669.1"/>
    <property type="molecule type" value="Genomic_DNA"/>
</dbReference>
<evidence type="ECO:0000256" key="1">
    <source>
        <dbReference type="ARBA" id="ARBA00009163"/>
    </source>
</evidence>
<dbReference type="Pfam" id="PF12456">
    <property type="entry name" value="hSac2"/>
    <property type="match status" value="1"/>
</dbReference>
<evidence type="ECO:0000259" key="2">
    <source>
        <dbReference type="PROSITE" id="PS51791"/>
    </source>
</evidence>
<proteinExistence type="inferred from homology"/>
<name>A0AAD9QAD4_ACRCE</name>
<dbReference type="InterPro" id="IPR034753">
    <property type="entry name" value="hSac2"/>
</dbReference>
<evidence type="ECO:0000313" key="4">
    <source>
        <dbReference type="Proteomes" id="UP001249851"/>
    </source>
</evidence>
<accession>A0AAD9QAD4</accession>
<dbReference type="AlphaFoldDB" id="A0AAD9QAD4"/>
<dbReference type="GO" id="GO:0005737">
    <property type="term" value="C:cytoplasm"/>
    <property type="evidence" value="ECO:0007669"/>
    <property type="project" value="TreeGrafter"/>
</dbReference>
<organism evidence="3 4">
    <name type="scientific">Acropora cervicornis</name>
    <name type="common">Staghorn coral</name>
    <dbReference type="NCBI Taxonomy" id="6130"/>
    <lineage>
        <taxon>Eukaryota</taxon>
        <taxon>Metazoa</taxon>
        <taxon>Cnidaria</taxon>
        <taxon>Anthozoa</taxon>
        <taxon>Hexacorallia</taxon>
        <taxon>Scleractinia</taxon>
        <taxon>Astrocoeniina</taxon>
        <taxon>Acroporidae</taxon>
        <taxon>Acropora</taxon>
    </lineage>
</organism>
<dbReference type="PANTHER" id="PTHR31108:SF1">
    <property type="entry name" value="HSAC2 DOMAIN-CONTAINING PROTEIN"/>
    <property type="match status" value="1"/>
</dbReference>
<dbReference type="InterPro" id="IPR040242">
    <property type="entry name" value="TPRG1-like"/>
</dbReference>
<comment type="similarity">
    <text evidence="1">Belongs to the TPRG1 family.</text>
</comment>
<evidence type="ECO:0000313" key="3">
    <source>
        <dbReference type="EMBL" id="KAK2557669.1"/>
    </source>
</evidence>
<dbReference type="Proteomes" id="UP001249851">
    <property type="component" value="Unassembled WGS sequence"/>
</dbReference>
<comment type="caution">
    <text evidence="3">The sequence shown here is derived from an EMBL/GenBank/DDBJ whole genome shotgun (WGS) entry which is preliminary data.</text>
</comment>